<gene>
    <name evidence="1" type="ORF">G0U57_003598</name>
</gene>
<protein>
    <submittedName>
        <fullName evidence="1">Uncharacterized protein</fullName>
    </submittedName>
</protein>
<evidence type="ECO:0000313" key="2">
    <source>
        <dbReference type="Proteomes" id="UP000765507"/>
    </source>
</evidence>
<feature type="non-terminal residue" evidence="1">
    <location>
        <position position="38"/>
    </location>
</feature>
<organism evidence="1 2">
    <name type="scientific">Chelydra serpentina</name>
    <name type="common">Snapping turtle</name>
    <name type="synonym">Testudo serpentina</name>
    <dbReference type="NCBI Taxonomy" id="8475"/>
    <lineage>
        <taxon>Eukaryota</taxon>
        <taxon>Metazoa</taxon>
        <taxon>Chordata</taxon>
        <taxon>Craniata</taxon>
        <taxon>Vertebrata</taxon>
        <taxon>Euteleostomi</taxon>
        <taxon>Archelosauria</taxon>
        <taxon>Testudinata</taxon>
        <taxon>Testudines</taxon>
        <taxon>Cryptodira</taxon>
        <taxon>Durocryptodira</taxon>
        <taxon>Americhelydia</taxon>
        <taxon>Chelydroidea</taxon>
        <taxon>Chelydridae</taxon>
        <taxon>Chelydra</taxon>
    </lineage>
</organism>
<accession>A0A8T1RZZ9</accession>
<keyword evidence="2" id="KW-1185">Reference proteome</keyword>
<evidence type="ECO:0000313" key="1">
    <source>
        <dbReference type="EMBL" id="KAG6922150.1"/>
    </source>
</evidence>
<sequence length="38" mass="4363">MLHCLEMSKRTVMMMSKKFLTPMMMSTALGSVPRKSLE</sequence>
<dbReference type="EMBL" id="JAHGAV010001472">
    <property type="protein sequence ID" value="KAG6922150.1"/>
    <property type="molecule type" value="Genomic_DNA"/>
</dbReference>
<name>A0A8T1RZZ9_CHESE</name>
<dbReference type="AlphaFoldDB" id="A0A8T1RZZ9"/>
<proteinExistence type="predicted"/>
<comment type="caution">
    <text evidence="1">The sequence shown here is derived from an EMBL/GenBank/DDBJ whole genome shotgun (WGS) entry which is preliminary data.</text>
</comment>
<dbReference type="Proteomes" id="UP000765507">
    <property type="component" value="Unassembled WGS sequence"/>
</dbReference>
<reference evidence="1 2" key="1">
    <citation type="journal article" date="2020" name="G3 (Bethesda)">
        <title>Draft Genome of the Common Snapping Turtle, Chelydra serpentina, a Model for Phenotypic Plasticity in Reptiles.</title>
        <authorList>
            <person name="Das D."/>
            <person name="Singh S.K."/>
            <person name="Bierstedt J."/>
            <person name="Erickson A."/>
            <person name="Galli G.L.J."/>
            <person name="Crossley D.A. 2nd"/>
            <person name="Rhen T."/>
        </authorList>
    </citation>
    <scope>NUCLEOTIDE SEQUENCE [LARGE SCALE GENOMIC DNA]</scope>
    <source>
        <strain evidence="1">KW</strain>
    </source>
</reference>